<dbReference type="OrthoDB" id="6067919at2759"/>
<organism evidence="2 3">
    <name type="scientific">Mytilus edulis</name>
    <name type="common">Blue mussel</name>
    <dbReference type="NCBI Taxonomy" id="6550"/>
    <lineage>
        <taxon>Eukaryota</taxon>
        <taxon>Metazoa</taxon>
        <taxon>Spiralia</taxon>
        <taxon>Lophotrochozoa</taxon>
        <taxon>Mollusca</taxon>
        <taxon>Bivalvia</taxon>
        <taxon>Autobranchia</taxon>
        <taxon>Pteriomorphia</taxon>
        <taxon>Mytilida</taxon>
        <taxon>Mytiloidea</taxon>
        <taxon>Mytilidae</taxon>
        <taxon>Mytilinae</taxon>
        <taxon>Mytilus</taxon>
    </lineage>
</organism>
<gene>
    <name evidence="2" type="ORF">MEDL_15590</name>
</gene>
<evidence type="ECO:0000313" key="3">
    <source>
        <dbReference type="Proteomes" id="UP000683360"/>
    </source>
</evidence>
<evidence type="ECO:0000313" key="2">
    <source>
        <dbReference type="EMBL" id="CAG2200954.1"/>
    </source>
</evidence>
<evidence type="ECO:0000256" key="1">
    <source>
        <dbReference type="SAM" id="MobiDB-lite"/>
    </source>
</evidence>
<feature type="compositionally biased region" description="Acidic residues" evidence="1">
    <location>
        <begin position="408"/>
        <end position="423"/>
    </location>
</feature>
<comment type="caution">
    <text evidence="2">The sequence shown here is derived from an EMBL/GenBank/DDBJ whole genome shotgun (WGS) entry which is preliminary data.</text>
</comment>
<protein>
    <submittedName>
        <fullName evidence="2">Uncharacterized protein</fullName>
    </submittedName>
</protein>
<name>A0A8S3QWZ3_MYTED</name>
<dbReference type="EMBL" id="CAJPWZ010000803">
    <property type="protein sequence ID" value="CAG2200954.1"/>
    <property type="molecule type" value="Genomic_DNA"/>
</dbReference>
<dbReference type="InterPro" id="IPR011042">
    <property type="entry name" value="6-blade_b-propeller_TolB-like"/>
</dbReference>
<feature type="region of interest" description="Disordered" evidence="1">
    <location>
        <begin position="399"/>
        <end position="423"/>
    </location>
</feature>
<dbReference type="SUPFAM" id="SSF63825">
    <property type="entry name" value="YWTD domain"/>
    <property type="match status" value="1"/>
</dbReference>
<dbReference type="Gene3D" id="2.120.10.30">
    <property type="entry name" value="TolB, C-terminal domain"/>
    <property type="match status" value="1"/>
</dbReference>
<keyword evidence="3" id="KW-1185">Reference proteome</keyword>
<accession>A0A8S3QWZ3</accession>
<proteinExistence type="predicted"/>
<sequence>MINVLSELKACTVACDKMKNYQRPNFNTDVKCGNDINEVKIGASESMKFSSKKHFSVSTQTENSVDVDTEDEWFDAEDDVDEDSIERSSDEIKDHNPLQICKLNKEIGRIKKICPISHTDAWILADRKLHKVVNHALEDTVYADDAYDILVLEEGFVLILRKISRLIMKLLPNRRLVRFANVGTDYMLPFCFCNSVDDTLTVYLLSKSNDQYGYRNRFVQMNKEGEFHEKHNFCRLQDGEEDIRNQISILFSENENCFTKIEEFNVVIDKNGRQLLNDESVIEHQIKTKADKLTEHIHLHEKCLLSELHNTFKNFQISSQEFKTRVENLRSDVDKFDIDKLPEYKLEKMIHVLSEFKACTVACDKIKNYQKPNFNTDVKCRNEMIDVENSESITISSTMHVSVSTQTEESEDSDTEDEWFDADDDIDEDSIERSSDEIKEDNPFQVYKLNKEIGRIKKICPISENDVWILAARKVYKIADRSLDDTAYVDDVDDIVVLKDGCVLILKNNNGVIMKLLINKRLVKFANVGNCYPEMIAYCFCLSIDESLAVYLVSKSREQRIGYKNRVLQMNKEGVMTAEYNFYTDDGHVPRLMQNAESNLCVLYQKSTYTNNYLNVMKVFKLYNGLCEKIKSFDGIFGYDPSSQFECYGICTDNNNVFVSDIRHHSVYVLNKDLKYKKCIVDARNGLDKPTAIAIFNGRLWIVDGHQIVTFDFNITNDEEL</sequence>
<dbReference type="AlphaFoldDB" id="A0A8S3QWZ3"/>
<dbReference type="Proteomes" id="UP000683360">
    <property type="component" value="Unassembled WGS sequence"/>
</dbReference>
<reference evidence="2" key="1">
    <citation type="submission" date="2021-03" db="EMBL/GenBank/DDBJ databases">
        <authorList>
            <person name="Bekaert M."/>
        </authorList>
    </citation>
    <scope>NUCLEOTIDE SEQUENCE</scope>
</reference>